<feature type="domain" description="Phage integrase central" evidence="5">
    <location>
        <begin position="100"/>
        <end position="194"/>
    </location>
</feature>
<proteinExistence type="inferred from homology"/>
<dbReference type="PANTHER" id="PTHR30629">
    <property type="entry name" value="PROPHAGE INTEGRASE"/>
    <property type="match status" value="1"/>
</dbReference>
<dbReference type="Pfam" id="PF13356">
    <property type="entry name" value="Arm-DNA-bind_3"/>
    <property type="match status" value="1"/>
</dbReference>
<dbReference type="PANTHER" id="PTHR30629:SF2">
    <property type="entry name" value="PROPHAGE INTEGRASE INTS-RELATED"/>
    <property type="match status" value="1"/>
</dbReference>
<dbReference type="InterPro" id="IPR010998">
    <property type="entry name" value="Integrase_recombinase_N"/>
</dbReference>
<gene>
    <name evidence="6" type="ORF">GRI99_00135</name>
</gene>
<dbReference type="InterPro" id="IPR025166">
    <property type="entry name" value="Integrase_DNA_bind_dom"/>
</dbReference>
<dbReference type="RefSeq" id="WP_160770002.1">
    <property type="nucleotide sequence ID" value="NZ_WTYV01000001.1"/>
</dbReference>
<evidence type="ECO:0000313" key="6">
    <source>
        <dbReference type="EMBL" id="MXO70039.1"/>
    </source>
</evidence>
<dbReference type="OrthoDB" id="7388552at2"/>
<comment type="similarity">
    <text evidence="1">Belongs to the 'phage' integrase family.</text>
</comment>
<evidence type="ECO:0000256" key="3">
    <source>
        <dbReference type="ARBA" id="ARBA00023125"/>
    </source>
</evidence>
<accession>A0A844YR44</accession>
<comment type="caution">
    <text evidence="6">The sequence shown here is derived from an EMBL/GenBank/DDBJ whole genome shotgun (WGS) entry which is preliminary data.</text>
</comment>
<dbReference type="GO" id="GO:0003677">
    <property type="term" value="F:DNA binding"/>
    <property type="evidence" value="ECO:0007669"/>
    <property type="project" value="UniProtKB-KW"/>
</dbReference>
<dbReference type="GO" id="GO:0015074">
    <property type="term" value="P:DNA integration"/>
    <property type="evidence" value="ECO:0007669"/>
    <property type="project" value="UniProtKB-KW"/>
</dbReference>
<protein>
    <submittedName>
        <fullName evidence="6">Integrase arm-type DNA-binding domain-containing protein</fullName>
    </submittedName>
</protein>
<feature type="domain" description="Integrase DNA-binding" evidence="4">
    <location>
        <begin position="10"/>
        <end position="89"/>
    </location>
</feature>
<dbReference type="Gene3D" id="1.10.150.130">
    <property type="match status" value="1"/>
</dbReference>
<dbReference type="InterPro" id="IPR050808">
    <property type="entry name" value="Phage_Integrase"/>
</dbReference>
<dbReference type="Pfam" id="PF22022">
    <property type="entry name" value="Phage_int_M"/>
    <property type="match status" value="1"/>
</dbReference>
<dbReference type="InterPro" id="IPR053876">
    <property type="entry name" value="Phage_int_M"/>
</dbReference>
<keyword evidence="7" id="KW-1185">Reference proteome</keyword>
<evidence type="ECO:0000313" key="7">
    <source>
        <dbReference type="Proteomes" id="UP000466966"/>
    </source>
</evidence>
<organism evidence="6 7">
    <name type="scientific">Alteraurantiacibacter buctensis</name>
    <dbReference type="NCBI Taxonomy" id="1503981"/>
    <lineage>
        <taxon>Bacteria</taxon>
        <taxon>Pseudomonadati</taxon>
        <taxon>Pseudomonadota</taxon>
        <taxon>Alphaproteobacteria</taxon>
        <taxon>Sphingomonadales</taxon>
        <taxon>Erythrobacteraceae</taxon>
        <taxon>Alteraurantiacibacter</taxon>
    </lineage>
</organism>
<keyword evidence="3 6" id="KW-0238">DNA-binding</keyword>
<evidence type="ECO:0000256" key="1">
    <source>
        <dbReference type="ARBA" id="ARBA00008857"/>
    </source>
</evidence>
<evidence type="ECO:0000256" key="2">
    <source>
        <dbReference type="ARBA" id="ARBA00022908"/>
    </source>
</evidence>
<reference evidence="6 7" key="1">
    <citation type="submission" date="2019-12" db="EMBL/GenBank/DDBJ databases">
        <title>Genomic-based taxomic classification of the family Erythrobacteraceae.</title>
        <authorList>
            <person name="Xu L."/>
        </authorList>
    </citation>
    <scope>NUCLEOTIDE SEQUENCE [LARGE SCALE GENOMIC DNA]</scope>
    <source>
        <strain evidence="6 7">M0322</strain>
    </source>
</reference>
<evidence type="ECO:0000259" key="4">
    <source>
        <dbReference type="Pfam" id="PF13356"/>
    </source>
</evidence>
<dbReference type="InterPro" id="IPR011010">
    <property type="entry name" value="DNA_brk_join_enz"/>
</dbReference>
<dbReference type="Gene3D" id="3.30.160.390">
    <property type="entry name" value="Integrase, DNA-binding domain"/>
    <property type="match status" value="1"/>
</dbReference>
<dbReference type="SUPFAM" id="SSF56349">
    <property type="entry name" value="DNA breaking-rejoining enzymes"/>
    <property type="match status" value="1"/>
</dbReference>
<evidence type="ECO:0000259" key="5">
    <source>
        <dbReference type="Pfam" id="PF22022"/>
    </source>
</evidence>
<dbReference type="InterPro" id="IPR038488">
    <property type="entry name" value="Integrase_DNA-bd_sf"/>
</dbReference>
<keyword evidence="2" id="KW-0229">DNA integration</keyword>
<name>A0A844YR44_9SPHN</name>
<sequence length="276" mass="30662">MATRARAKLNVKQVAAYAGPGVLSDGGGLYLRVRESGRSWFYIGTLNGKRIEIGLGSALDVTLAKARDKAAEVRALILEGIDPRIEKAKAKAAAKPKVLFGAFALDHLDSIEDGFKNPKHRQQWRNTLITYAKPMFDLPIEEVKTEHILEVLQPIWLEKRETASRVRGRIERVLDAARVKGLRHGENPARGRGHLDLLLPKRSKVGVKHHPALPFKQVAEFMAELRQRDIVTAKALEWCCQSNRNSSPMCGVCPTPASIQAMSNCHSARAAERRIL</sequence>
<dbReference type="Proteomes" id="UP000466966">
    <property type="component" value="Unassembled WGS sequence"/>
</dbReference>
<dbReference type="EMBL" id="WTYV01000001">
    <property type="protein sequence ID" value="MXO70039.1"/>
    <property type="molecule type" value="Genomic_DNA"/>
</dbReference>
<dbReference type="AlphaFoldDB" id="A0A844YR44"/>